<dbReference type="NCBIfam" id="TIGR01596">
    <property type="entry name" value="cas3_HD"/>
    <property type="match status" value="1"/>
</dbReference>
<evidence type="ECO:0000313" key="12">
    <source>
        <dbReference type="Proteomes" id="UP000567067"/>
    </source>
</evidence>
<dbReference type="InterPro" id="IPR052511">
    <property type="entry name" value="ATP-dep_Helicase"/>
</dbReference>
<evidence type="ECO:0000256" key="6">
    <source>
        <dbReference type="ARBA" id="ARBA00022801"/>
    </source>
</evidence>
<dbReference type="InterPro" id="IPR027417">
    <property type="entry name" value="P-loop_NTPase"/>
</dbReference>
<organism evidence="11 12">
    <name type="scientific">Fontibacillus solani</name>
    <dbReference type="NCBI Taxonomy" id="1572857"/>
    <lineage>
        <taxon>Bacteria</taxon>
        <taxon>Bacillati</taxon>
        <taxon>Bacillota</taxon>
        <taxon>Bacilli</taxon>
        <taxon>Bacillales</taxon>
        <taxon>Paenibacillaceae</taxon>
        <taxon>Fontibacillus</taxon>
    </lineage>
</organism>
<dbReference type="GO" id="GO:0016887">
    <property type="term" value="F:ATP hydrolysis activity"/>
    <property type="evidence" value="ECO:0007669"/>
    <property type="project" value="TreeGrafter"/>
</dbReference>
<dbReference type="PROSITE" id="PS51643">
    <property type="entry name" value="HD_CAS3"/>
    <property type="match status" value="1"/>
</dbReference>
<dbReference type="CDD" id="cd09641">
    <property type="entry name" value="Cas3''_I"/>
    <property type="match status" value="1"/>
</dbReference>
<feature type="domain" description="HD Cas3-type" evidence="10">
    <location>
        <begin position="10"/>
        <end position="204"/>
    </location>
</feature>
<dbReference type="GO" id="GO:0046872">
    <property type="term" value="F:metal ion binding"/>
    <property type="evidence" value="ECO:0007669"/>
    <property type="project" value="UniProtKB-KW"/>
</dbReference>
<keyword evidence="11" id="KW-0255">Endonuclease</keyword>
<dbReference type="Pfam" id="PF00270">
    <property type="entry name" value="DEAD"/>
    <property type="match status" value="1"/>
</dbReference>
<dbReference type="Gene3D" id="1.10.3210.30">
    <property type="match status" value="1"/>
</dbReference>
<dbReference type="InterPro" id="IPR006674">
    <property type="entry name" value="HD_domain"/>
</dbReference>
<keyword evidence="4" id="KW-0479">Metal-binding</keyword>
<keyword evidence="5" id="KW-0547">Nucleotide-binding</keyword>
<dbReference type="GO" id="GO:0051607">
    <property type="term" value="P:defense response to virus"/>
    <property type="evidence" value="ECO:0007669"/>
    <property type="project" value="UniProtKB-KW"/>
</dbReference>
<comment type="caution">
    <text evidence="11">The sequence shown here is derived from an EMBL/GenBank/DDBJ whole genome shotgun (WGS) entry which is preliminary data.</text>
</comment>
<evidence type="ECO:0000256" key="3">
    <source>
        <dbReference type="ARBA" id="ARBA00022722"/>
    </source>
</evidence>
<dbReference type="Gene3D" id="3.40.50.300">
    <property type="entry name" value="P-loop containing nucleotide triphosphate hydrolases"/>
    <property type="match status" value="2"/>
</dbReference>
<dbReference type="GO" id="GO:0003677">
    <property type="term" value="F:DNA binding"/>
    <property type="evidence" value="ECO:0007669"/>
    <property type="project" value="TreeGrafter"/>
</dbReference>
<dbReference type="SUPFAM" id="SSF109604">
    <property type="entry name" value="HD-domain/PDEase-like"/>
    <property type="match status" value="1"/>
</dbReference>
<dbReference type="EC" id="3.1.-.-" evidence="11"/>
<dbReference type="InterPro" id="IPR014001">
    <property type="entry name" value="Helicase_ATP-bd"/>
</dbReference>
<dbReference type="RefSeq" id="WP_182533932.1">
    <property type="nucleotide sequence ID" value="NZ_JACJIP010000001.1"/>
</dbReference>
<dbReference type="SMART" id="SM00487">
    <property type="entry name" value="DEXDc"/>
    <property type="match status" value="1"/>
</dbReference>
<evidence type="ECO:0000256" key="2">
    <source>
        <dbReference type="ARBA" id="ARBA00009046"/>
    </source>
</evidence>
<dbReference type="EC" id="3.6.4.-" evidence="11"/>
<sequence length="812" mass="92736">MEYIAHIRVSDGERQALKTHLLGVKKLAEMFGATLGIMHITGLAGMLHDLGKYTVEFQNYLIEAVNHPEAPPKRGSVDHSTAGGRMLYDLYHKGKIEREKGILAEIIGNAIISHHSYLHDYLNPELESPYLRRVRDKVDIGDYDECVRLFFQQVMDEAEFQLYVECAAQELKQYLTRTSSFNMEAKCMFLSKFVFSALIDADRTNTRCFEDHVMEEEVSTGASNLFQGYYEKLMNKLQDFAQGSDSGSVINKLRSEMSEQCDRFADKPSRIYTLSIPTGGGKTLASLRYALKHAATFGKKHVIYVLPYTTIIEQNAAEVRQILQDDIHILEHHSNVTEETVDDDEAEDGLMNIRQKLKLAKDNWESPIIFTTMVQFLNVFYAKGSGNTRRLHNLTESVIIFDEVQKVPVSCVSLFNEALNFLKDFGRSSIVLCTATQPALDFVEHRLQIDPDAEMIQDIEQVVASFKRVEIIDEASSGLYTNEKLADFALNKLEEEKRNILIILNTKTVVKDLYQRIKNALQETPVYHLSTSMCAAHRKQILGKIRDHLQKKEQIVCISTPLIEAGVDVSFECVIRSLAGLDSIAQAAGRCNRHGEEVLQQVYVIDHVEENLDHLKEIKQGKEITKRMLIDLQRDTTHHGGHLLSKQAMTHYFQRFYLDVKPLLNFDVSKLAVNMTTLLFAGYHENKYYQDYCENYRQVPPLFLVNSYRTAAEHFHVIDDLTTPVIVPFGEGREIIAELNGAERIEDFGKLMRKAQQYTINIFSYEMKKLDKNNGLDRCLDGQILVLKDGAYNEEYGLDQQNDSWTGGYFFG</sequence>
<dbReference type="Pfam" id="PF22590">
    <property type="entry name" value="Cas3-like_C_2"/>
    <property type="match status" value="1"/>
</dbReference>
<dbReference type="GO" id="GO:0004386">
    <property type="term" value="F:helicase activity"/>
    <property type="evidence" value="ECO:0007669"/>
    <property type="project" value="UniProtKB-KW"/>
</dbReference>
<dbReference type="InterPro" id="IPR006474">
    <property type="entry name" value="Helicase_Cas3_CRISPR-ass_core"/>
</dbReference>
<dbReference type="InterPro" id="IPR011545">
    <property type="entry name" value="DEAD/DEAH_box_helicase_dom"/>
</dbReference>
<gene>
    <name evidence="11" type="ORF">FHR92_000231</name>
</gene>
<comment type="similarity">
    <text evidence="1">In the N-terminal section; belongs to the CRISPR-associated nuclease Cas3-HD family.</text>
</comment>
<dbReference type="GO" id="GO:0004519">
    <property type="term" value="F:endonuclease activity"/>
    <property type="evidence" value="ECO:0007669"/>
    <property type="project" value="UniProtKB-KW"/>
</dbReference>
<dbReference type="SUPFAM" id="SSF52540">
    <property type="entry name" value="P-loop containing nucleoside triphosphate hydrolases"/>
    <property type="match status" value="1"/>
</dbReference>
<keyword evidence="6 11" id="KW-0378">Hydrolase</keyword>
<dbReference type="GO" id="GO:0005524">
    <property type="term" value="F:ATP binding"/>
    <property type="evidence" value="ECO:0007669"/>
    <property type="project" value="UniProtKB-KW"/>
</dbReference>
<dbReference type="NCBIfam" id="TIGR01587">
    <property type="entry name" value="cas3_core"/>
    <property type="match status" value="1"/>
</dbReference>
<keyword evidence="12" id="KW-1185">Reference proteome</keyword>
<evidence type="ECO:0000259" key="10">
    <source>
        <dbReference type="PROSITE" id="PS51643"/>
    </source>
</evidence>
<reference evidence="11 12" key="1">
    <citation type="submission" date="2020-08" db="EMBL/GenBank/DDBJ databases">
        <title>Genomic Encyclopedia of Type Strains, Phase III (KMG-III): the genomes of soil and plant-associated and newly described type strains.</title>
        <authorList>
            <person name="Whitman W."/>
        </authorList>
    </citation>
    <scope>NUCLEOTIDE SEQUENCE [LARGE SCALE GENOMIC DNA]</scope>
    <source>
        <strain evidence="11 12">CECT 8693</strain>
    </source>
</reference>
<proteinExistence type="inferred from homology"/>
<dbReference type="PANTHER" id="PTHR47962:SF5">
    <property type="entry name" value="ATP-DEPENDENT HELICASE LHR-RELATED"/>
    <property type="match status" value="1"/>
</dbReference>
<dbReference type="CDD" id="cd17930">
    <property type="entry name" value="DEXHc_cas3"/>
    <property type="match status" value="1"/>
</dbReference>
<dbReference type="EMBL" id="JACJIP010000001">
    <property type="protein sequence ID" value="MBA9083788.1"/>
    <property type="molecule type" value="Genomic_DNA"/>
</dbReference>
<dbReference type="Pfam" id="PF01966">
    <property type="entry name" value="HD"/>
    <property type="match status" value="1"/>
</dbReference>
<protein>
    <submittedName>
        <fullName evidence="11">CRISPR-associated endonuclease/helicase Cas3</fullName>
        <ecNumber evidence="11">3.1.-.-</ecNumber>
        <ecNumber evidence="11">3.6.4.-</ecNumber>
    </submittedName>
</protein>
<name>A0A7W3SPE7_9BACL</name>
<dbReference type="InterPro" id="IPR038257">
    <property type="entry name" value="CRISPR-assoc_Cas3_HD_sf"/>
</dbReference>
<keyword evidence="3" id="KW-0540">Nuclease</keyword>
<dbReference type="Proteomes" id="UP000567067">
    <property type="component" value="Unassembled WGS sequence"/>
</dbReference>
<dbReference type="AlphaFoldDB" id="A0A7W3SPE7"/>
<accession>A0A7W3SPE7</accession>
<comment type="similarity">
    <text evidence="2">In the central section; belongs to the CRISPR-associated helicase Cas3 family.</text>
</comment>
<dbReference type="InterPro" id="IPR054712">
    <property type="entry name" value="Cas3-like_dom"/>
</dbReference>
<keyword evidence="9" id="KW-0051">Antiviral defense</keyword>
<evidence type="ECO:0000256" key="8">
    <source>
        <dbReference type="ARBA" id="ARBA00022840"/>
    </source>
</evidence>
<keyword evidence="7 11" id="KW-0347">Helicase</keyword>
<dbReference type="PANTHER" id="PTHR47962">
    <property type="entry name" value="ATP-DEPENDENT HELICASE LHR-RELATED-RELATED"/>
    <property type="match status" value="1"/>
</dbReference>
<evidence type="ECO:0000256" key="5">
    <source>
        <dbReference type="ARBA" id="ARBA00022741"/>
    </source>
</evidence>
<dbReference type="InterPro" id="IPR006483">
    <property type="entry name" value="CRISPR-assoc_Cas3_HD"/>
</dbReference>
<evidence type="ECO:0000313" key="11">
    <source>
        <dbReference type="EMBL" id="MBA9083788.1"/>
    </source>
</evidence>
<evidence type="ECO:0000256" key="4">
    <source>
        <dbReference type="ARBA" id="ARBA00022723"/>
    </source>
</evidence>
<evidence type="ECO:0000256" key="1">
    <source>
        <dbReference type="ARBA" id="ARBA00006847"/>
    </source>
</evidence>
<evidence type="ECO:0000256" key="9">
    <source>
        <dbReference type="ARBA" id="ARBA00023118"/>
    </source>
</evidence>
<keyword evidence="8" id="KW-0067">ATP-binding</keyword>
<evidence type="ECO:0000256" key="7">
    <source>
        <dbReference type="ARBA" id="ARBA00022806"/>
    </source>
</evidence>